<feature type="region of interest" description="Disordered" evidence="1">
    <location>
        <begin position="1"/>
        <end position="158"/>
    </location>
</feature>
<name>Q6UUH8_ORYSJ</name>
<feature type="compositionally biased region" description="Basic and acidic residues" evidence="1">
    <location>
        <begin position="76"/>
        <end position="85"/>
    </location>
</feature>
<feature type="compositionally biased region" description="Basic residues" evidence="1">
    <location>
        <begin position="1"/>
        <end position="10"/>
    </location>
</feature>
<feature type="compositionally biased region" description="Gly residues" evidence="1">
    <location>
        <begin position="46"/>
        <end position="61"/>
    </location>
</feature>
<proteinExistence type="predicted"/>
<gene>
    <name evidence="2" type="ORF">OSJNBa0003M24.14</name>
</gene>
<dbReference type="EMBL" id="AY360387">
    <property type="protein sequence ID" value="AAQ56384.1"/>
    <property type="molecule type" value="Genomic_DNA"/>
</dbReference>
<accession>Q6UUH8</accession>
<evidence type="ECO:0000313" key="2">
    <source>
        <dbReference type="EMBL" id="AAQ56384.1"/>
    </source>
</evidence>
<feature type="compositionally biased region" description="Basic and acidic residues" evidence="1">
    <location>
        <begin position="139"/>
        <end position="158"/>
    </location>
</feature>
<evidence type="ECO:0000256" key="1">
    <source>
        <dbReference type="SAM" id="MobiDB-lite"/>
    </source>
</evidence>
<protein>
    <recommendedName>
        <fullName evidence="3">Pr1-like protein</fullName>
    </recommendedName>
</protein>
<reference evidence="2" key="1">
    <citation type="journal article" date="2004" name="Nat. Genet.">
        <title>Sequencing of a rice centromere uncovers active genes.</title>
        <authorList>
            <person name="Nagaki K."/>
            <person name="Cheng Z."/>
            <person name="Ouyang S."/>
            <person name="Talbert P.B."/>
            <person name="Kim M."/>
            <person name="Jones K.M."/>
            <person name="Henikoff S."/>
            <person name="Buell C.R."/>
            <person name="Jiang J."/>
        </authorList>
    </citation>
    <scope>NUCLEOTIDE SEQUENCE</scope>
</reference>
<sequence length="189" mass="19191">MVASGGHRHGGAAAERGGGGGKGETRRRSTAHPRSTATTKKAAGVEEGGGAARVDGDGGAPAVGELDEGVDGDGDGAAKPEEATPGRETVPASGESRPKVVGDGGERGRRRELDAGEEKVRQGAETGEGGAGRKSLTSRFKEKSKERGGAEEKRRFGDGVKARIGVSTWGILWADISVLITLGDHLLDG</sequence>
<feature type="compositionally biased region" description="Basic and acidic residues" evidence="1">
    <location>
        <begin position="96"/>
        <end position="122"/>
    </location>
</feature>
<evidence type="ECO:0008006" key="3">
    <source>
        <dbReference type="Google" id="ProtNLM"/>
    </source>
</evidence>
<feature type="compositionally biased region" description="Acidic residues" evidence="1">
    <location>
        <begin position="65"/>
        <end position="74"/>
    </location>
</feature>
<dbReference type="AlphaFoldDB" id="Q6UUH8"/>
<organism evidence="2">
    <name type="scientific">Oryza sativa subsp. japonica</name>
    <name type="common">Rice</name>
    <dbReference type="NCBI Taxonomy" id="39947"/>
    <lineage>
        <taxon>Eukaryota</taxon>
        <taxon>Viridiplantae</taxon>
        <taxon>Streptophyta</taxon>
        <taxon>Embryophyta</taxon>
        <taxon>Tracheophyta</taxon>
        <taxon>Spermatophyta</taxon>
        <taxon>Magnoliopsida</taxon>
        <taxon>Liliopsida</taxon>
        <taxon>Poales</taxon>
        <taxon>Poaceae</taxon>
        <taxon>BOP clade</taxon>
        <taxon>Oryzoideae</taxon>
        <taxon>Oryzeae</taxon>
        <taxon>Oryzinae</taxon>
        <taxon>Oryza</taxon>
        <taxon>Oryza sativa</taxon>
    </lineage>
</organism>